<dbReference type="InterPro" id="IPR017941">
    <property type="entry name" value="Rieske_2Fe-2S"/>
</dbReference>
<dbReference type="InterPro" id="IPR015879">
    <property type="entry name" value="Ring_hydroxy_dOase_asu_C_dom"/>
</dbReference>
<evidence type="ECO:0000256" key="2">
    <source>
        <dbReference type="ARBA" id="ARBA00008751"/>
    </source>
</evidence>
<dbReference type="EMBL" id="AP022345">
    <property type="protein sequence ID" value="BBU68717.1"/>
    <property type="molecule type" value="Genomic_DNA"/>
</dbReference>
<dbReference type="InterPro" id="IPR036922">
    <property type="entry name" value="Rieske_2Fe-2S_sf"/>
</dbReference>
<evidence type="ECO:0000256" key="5">
    <source>
        <dbReference type="ARBA" id="ARBA00023002"/>
    </source>
</evidence>
<keyword evidence="5" id="KW-0560">Oxidoreductase</keyword>
<evidence type="ECO:0000256" key="4">
    <source>
        <dbReference type="ARBA" id="ARBA00022723"/>
    </source>
</evidence>
<accession>A0A7R6QWK4</accession>
<comment type="similarity">
    <text evidence="2">Belongs to the bacterial ring-hydroxylating dioxygenase alpha subunit family.</text>
</comment>
<dbReference type="Gene3D" id="3.90.380.10">
    <property type="entry name" value="Naphthalene 1,2-dioxygenase Alpha Subunit, Chain A, domain 1"/>
    <property type="match status" value="1"/>
</dbReference>
<evidence type="ECO:0000256" key="6">
    <source>
        <dbReference type="ARBA" id="ARBA00023004"/>
    </source>
</evidence>
<dbReference type="GO" id="GO:0016491">
    <property type="term" value="F:oxidoreductase activity"/>
    <property type="evidence" value="ECO:0007669"/>
    <property type="project" value="UniProtKB-KW"/>
</dbReference>
<protein>
    <submittedName>
        <fullName evidence="9">(2Fe-2S)-binding protein</fullName>
    </submittedName>
</protein>
<keyword evidence="3" id="KW-0001">2Fe-2S</keyword>
<dbReference type="GO" id="GO:0005506">
    <property type="term" value="F:iron ion binding"/>
    <property type="evidence" value="ECO:0007669"/>
    <property type="project" value="InterPro"/>
</dbReference>
<evidence type="ECO:0000259" key="8">
    <source>
        <dbReference type="PROSITE" id="PS51296"/>
    </source>
</evidence>
<keyword evidence="7" id="KW-0411">Iron-sulfur</keyword>
<dbReference type="PRINTS" id="PR00090">
    <property type="entry name" value="RNGDIOXGNASE"/>
</dbReference>
<evidence type="ECO:0000256" key="3">
    <source>
        <dbReference type="ARBA" id="ARBA00022714"/>
    </source>
</evidence>
<gene>
    <name evidence="9" type="ORF">ICHIAU1_10000</name>
</gene>
<reference evidence="10" key="1">
    <citation type="submission" date="2020-01" db="EMBL/GenBank/DDBJ databases">
        <title>Phosphoaccumulans saitamaens gen. nov., sp. nov., a polyphosphate accumulating bacterium isolated from surface river water.</title>
        <authorList>
            <person name="Watanabe K."/>
            <person name="Suda W."/>
        </authorList>
    </citation>
    <scope>NUCLEOTIDE SEQUENCE [LARGE SCALE GENOMIC DNA]</scope>
    <source>
        <strain evidence="10">ICHIAU1</strain>
    </source>
</reference>
<dbReference type="AlphaFoldDB" id="A0A7R6QWK4"/>
<evidence type="ECO:0000256" key="1">
    <source>
        <dbReference type="ARBA" id="ARBA00001962"/>
    </source>
</evidence>
<keyword evidence="6" id="KW-0408">Iron</keyword>
<comment type="cofactor">
    <cofactor evidence="1">
        <name>Fe cation</name>
        <dbReference type="ChEBI" id="CHEBI:24875"/>
    </cofactor>
</comment>
<organism evidence="9 10">
    <name type="scientific">Fluviibacter phosphoraccumulans</name>
    <dbReference type="NCBI Taxonomy" id="1751046"/>
    <lineage>
        <taxon>Bacteria</taxon>
        <taxon>Pseudomonadati</taxon>
        <taxon>Pseudomonadota</taxon>
        <taxon>Betaproteobacteria</taxon>
        <taxon>Rhodocyclales</taxon>
        <taxon>Fluviibacteraceae</taxon>
        <taxon>Fluviibacter</taxon>
    </lineage>
</organism>
<evidence type="ECO:0000256" key="7">
    <source>
        <dbReference type="ARBA" id="ARBA00023014"/>
    </source>
</evidence>
<evidence type="ECO:0000313" key="10">
    <source>
        <dbReference type="Proteomes" id="UP000463961"/>
    </source>
</evidence>
<name>A0A7R6QWK4_9RHOO</name>
<dbReference type="Proteomes" id="UP000463961">
    <property type="component" value="Chromosome"/>
</dbReference>
<dbReference type="InterPro" id="IPR001663">
    <property type="entry name" value="Rng_hydr_dOase-A"/>
</dbReference>
<dbReference type="GO" id="GO:0051537">
    <property type="term" value="F:2 iron, 2 sulfur cluster binding"/>
    <property type="evidence" value="ECO:0007669"/>
    <property type="project" value="UniProtKB-KW"/>
</dbReference>
<dbReference type="CDD" id="cd00680">
    <property type="entry name" value="RHO_alpha_C"/>
    <property type="match status" value="1"/>
</dbReference>
<dbReference type="Gene3D" id="2.102.10.10">
    <property type="entry name" value="Rieske [2Fe-2S] iron-sulphur domain"/>
    <property type="match status" value="1"/>
</dbReference>
<proteinExistence type="inferred from homology"/>
<keyword evidence="4" id="KW-0479">Metal-binding</keyword>
<dbReference type="PROSITE" id="PS51296">
    <property type="entry name" value="RIESKE"/>
    <property type="match status" value="1"/>
</dbReference>
<dbReference type="Pfam" id="PF00848">
    <property type="entry name" value="Ring_hydroxyl_A"/>
    <property type="match status" value="1"/>
</dbReference>
<dbReference type="SUPFAM" id="SSF55961">
    <property type="entry name" value="Bet v1-like"/>
    <property type="match status" value="1"/>
</dbReference>
<dbReference type="CDD" id="cd03469">
    <property type="entry name" value="Rieske_RO_Alpha_N"/>
    <property type="match status" value="1"/>
</dbReference>
<feature type="domain" description="Rieske" evidence="8">
    <location>
        <begin position="48"/>
        <end position="149"/>
    </location>
</feature>
<evidence type="ECO:0000313" key="9">
    <source>
        <dbReference type="EMBL" id="BBU68717.1"/>
    </source>
</evidence>
<dbReference type="PANTHER" id="PTHR43756:SF5">
    <property type="entry name" value="CHOLINE MONOOXYGENASE, CHLOROPLASTIC"/>
    <property type="match status" value="1"/>
</dbReference>
<dbReference type="PANTHER" id="PTHR43756">
    <property type="entry name" value="CHOLINE MONOOXYGENASE, CHLOROPLASTIC"/>
    <property type="match status" value="1"/>
</dbReference>
<dbReference type="Pfam" id="PF00355">
    <property type="entry name" value="Rieske"/>
    <property type="match status" value="1"/>
</dbReference>
<dbReference type="SUPFAM" id="SSF50022">
    <property type="entry name" value="ISP domain"/>
    <property type="match status" value="1"/>
</dbReference>
<keyword evidence="10" id="KW-1185">Reference proteome</keyword>
<sequence length="381" mass="43675">MFVEGKGMSAFDSPKSLVASRAQLPVSWYFDEDLFALEKKVLFDDGPGYVGHELMVPNEGAYRTLEMKDHGAMLVNRAGEFDLMSNVCRHRQAIMLEGQGTLGSHIVCPLHRWTYDRLGSLVGAPHFPENPCLNLARTPLQNWNGLLFEGKRDILADLAGMNLASAFDFSGYKLDKVVVHECNYNWKTFIEVYLEDYHVAPFHPGLGGFVNCDELTWQFGDWYSIQRVGITSLAKSGSEAYRRWQNEVLSQYQHLGAKPGHGAVWLTYYPNIMVEWYPHVLVVSTLHPQSVDKTTNIVEFYYPEEIVDFEREFIEAEQAAYMETAVEDDEIGERMDRGRRALMRAGRNEVGPYQSPMEDGMLHFHEFYRRMLGQQLQRFGS</sequence>